<evidence type="ECO:0000313" key="3">
    <source>
        <dbReference type="Proteomes" id="UP000003730"/>
    </source>
</evidence>
<keyword evidence="3" id="KW-1185">Reference proteome</keyword>
<feature type="chain" id="PRO_5003428699" description="DUF1735 domain-containing protein" evidence="1">
    <location>
        <begin position="18"/>
        <end position="229"/>
    </location>
</feature>
<dbReference type="STRING" id="1046627.BZARG_2524"/>
<comment type="caution">
    <text evidence="2">The sequence shown here is derived from an EMBL/GenBank/DDBJ whole genome shotgun (WGS) entry which is preliminary data.</text>
</comment>
<evidence type="ECO:0000313" key="2">
    <source>
        <dbReference type="EMBL" id="EGV42757.1"/>
    </source>
</evidence>
<dbReference type="OrthoDB" id="1422020at2"/>
<dbReference type="Proteomes" id="UP000003730">
    <property type="component" value="Unassembled WGS sequence"/>
</dbReference>
<evidence type="ECO:0000256" key="1">
    <source>
        <dbReference type="SAM" id="SignalP"/>
    </source>
</evidence>
<protein>
    <recommendedName>
        <fullName evidence="4">DUF1735 domain-containing protein</fullName>
    </recommendedName>
</protein>
<reference evidence="2 3" key="1">
    <citation type="journal article" date="2008" name="Int. J. Syst. Evol. Microbiol.">
        <title>Bizionia argentinensis sp. nov., isolated from surface marine water in Antarctica.</title>
        <authorList>
            <person name="Bercovich A."/>
            <person name="Vazquez S.C."/>
            <person name="Yankilevich P."/>
            <person name="Coria S.H."/>
            <person name="Foti M."/>
            <person name="Hernandez E."/>
            <person name="Vidal A."/>
            <person name="Ruberto L."/>
            <person name="Melo C."/>
            <person name="Marenssi S."/>
            <person name="Criscuolo M."/>
            <person name="Memoli M."/>
            <person name="Arguelles M."/>
            <person name="Mac Cormack W.P."/>
        </authorList>
    </citation>
    <scope>NUCLEOTIDE SEQUENCE [LARGE SCALE GENOMIC DNA]</scope>
    <source>
        <strain evidence="2 3">JUB59</strain>
    </source>
</reference>
<dbReference type="RefSeq" id="WP_008638587.1">
    <property type="nucleotide sequence ID" value="NZ_AFXZ01000044.1"/>
</dbReference>
<sequence length="229" mass="24788">MKKIKTLLILLAITAYSCDSNDDAVTPDPVDPTITQDGFTYHQDNTNPTFYETSNAYIEIDIDDNDAYPSVPDYYTFFFLNGRMYDNDTNINGTTDEVLLSVNTTQFVALSIEVSVNSSLNTGLPPSAGNTYIASANDSNVVIDLQVDSSIPQTFLNVGGSNIEFGEGNEQNSTVFQPASMGHSVTINAMNLDTVNPTNSTIDVDYTFVNAAGELISGHYQGTLGVIED</sequence>
<organism evidence="2 3">
    <name type="scientific">Bizionia argentinensis JUB59</name>
    <dbReference type="NCBI Taxonomy" id="1046627"/>
    <lineage>
        <taxon>Bacteria</taxon>
        <taxon>Pseudomonadati</taxon>
        <taxon>Bacteroidota</taxon>
        <taxon>Flavobacteriia</taxon>
        <taxon>Flavobacteriales</taxon>
        <taxon>Flavobacteriaceae</taxon>
        <taxon>Bizionia</taxon>
    </lineage>
</organism>
<proteinExistence type="predicted"/>
<feature type="signal peptide" evidence="1">
    <location>
        <begin position="1"/>
        <end position="17"/>
    </location>
</feature>
<dbReference type="EMBL" id="AFXZ01000044">
    <property type="protein sequence ID" value="EGV42757.1"/>
    <property type="molecule type" value="Genomic_DNA"/>
</dbReference>
<dbReference type="AlphaFoldDB" id="G2EFP2"/>
<evidence type="ECO:0008006" key="4">
    <source>
        <dbReference type="Google" id="ProtNLM"/>
    </source>
</evidence>
<dbReference type="PROSITE" id="PS51257">
    <property type="entry name" value="PROKAR_LIPOPROTEIN"/>
    <property type="match status" value="1"/>
</dbReference>
<keyword evidence="1" id="KW-0732">Signal</keyword>
<name>G2EFP2_9FLAO</name>
<accession>G2EFP2</accession>
<dbReference type="eggNOG" id="ENOG5032FZ5">
    <property type="taxonomic scope" value="Bacteria"/>
</dbReference>
<gene>
    <name evidence="2" type="ORF">BZARG_2524</name>
</gene>